<feature type="region of interest" description="Disordered" evidence="5">
    <location>
        <begin position="1"/>
        <end position="40"/>
    </location>
</feature>
<reference evidence="8 9" key="1">
    <citation type="submission" date="2017-08" db="EMBL/GenBank/DDBJ databases">
        <title>Infants hospitalized years apart are colonized by the same room-sourced microbial strains.</title>
        <authorList>
            <person name="Brooks B."/>
            <person name="Olm M.R."/>
            <person name="Firek B.A."/>
            <person name="Baker R."/>
            <person name="Thomas B.C."/>
            <person name="Morowitz M.J."/>
            <person name="Banfield J.F."/>
        </authorList>
    </citation>
    <scope>NUCLEOTIDE SEQUENCE [LARGE SCALE GENOMIC DNA]</scope>
    <source>
        <strain evidence="8">S2_005_003_R2_42</strain>
    </source>
</reference>
<dbReference type="AlphaFoldDB" id="A0A2W5KHA0"/>
<sequence length="764" mass="82918">MPLLRRHDRARNRRGRGDSAAHRAVAVGAGARPPRAHPGSAVTTLTFEPGGALRSRLVSTLLAADLPALAPGARIGPFRVLREIGQGGLGIVHLAERADGAFDQQVALKLIAPEADAGAAEVLLARERRLLARLRHPNIARLLDGGRSETGLLWFAMDHIEGERIDHWCEHRQLDARARIGLLLEVCAAVAYAHARLVVHRDIKPSNILVDRDGVPKLLDFGIAAALDEASDDPARRAATPGYASPEQHRGDPAGVAQDVYQLGRLLEKLLERAPRPVRPADVEAIRRCAMAERPEARYASVDALIADLQALLAHRPVAARDGGAAYRFALLLRRHRLGALGALGAVLVLVATVTGFLWNLDLARERAEREARTARRVSGFLASLFEQADPARHDGKRPDVDTLLADGARRIETELADEPAVMGELLTTLATVYLKLNDNHHAQPLIARAVELAEHDPDVTPVRRAQRDWLLAMALRQSEGEQSVALLERALELTRGPSPEEAGLHNRILHALAMQDMNAGRNDRMVARLREAIAHAERHLAESDPATIPNLMSLGQELSGAEGLELLREGLRRAREYQGERHPYTIHAKSMVAAALIGEGQIATADALMDEVLVQTRELFGERSGNYARQLTMRASLAMRSDRDALAVPLLRQAIDIGLALPDENDLSSVDALQLLGDALLRQGDAAAAEAAYRRMLERNRDGAHAQEADVGQRPLKLAEALAAQGRCAEAAVALGDARSRAAGFPTARPIHAQLERRLSGCD</sequence>
<dbReference type="InterPro" id="IPR011009">
    <property type="entry name" value="Kinase-like_dom_sf"/>
</dbReference>
<evidence type="ECO:0000256" key="5">
    <source>
        <dbReference type="SAM" id="MobiDB-lite"/>
    </source>
</evidence>
<dbReference type="InterPro" id="IPR011990">
    <property type="entry name" value="TPR-like_helical_dom_sf"/>
</dbReference>
<feature type="transmembrane region" description="Helical" evidence="6">
    <location>
        <begin position="338"/>
        <end position="359"/>
    </location>
</feature>
<dbReference type="SMART" id="SM00220">
    <property type="entry name" value="S_TKc"/>
    <property type="match status" value="1"/>
</dbReference>
<evidence type="ECO:0000256" key="6">
    <source>
        <dbReference type="SAM" id="Phobius"/>
    </source>
</evidence>
<evidence type="ECO:0000313" key="8">
    <source>
        <dbReference type="EMBL" id="PZQ14828.1"/>
    </source>
</evidence>
<dbReference type="PANTHER" id="PTHR43289:SF34">
    <property type="entry name" value="SERINE_THREONINE-PROTEIN KINASE YBDM-RELATED"/>
    <property type="match status" value="1"/>
</dbReference>
<keyword evidence="6" id="KW-0812">Transmembrane</keyword>
<dbReference type="PANTHER" id="PTHR43289">
    <property type="entry name" value="MITOGEN-ACTIVATED PROTEIN KINASE KINASE KINASE 20-RELATED"/>
    <property type="match status" value="1"/>
</dbReference>
<dbReference type="GO" id="GO:0005524">
    <property type="term" value="F:ATP binding"/>
    <property type="evidence" value="ECO:0007669"/>
    <property type="project" value="UniProtKB-KW"/>
</dbReference>
<feature type="domain" description="Protein kinase" evidence="7">
    <location>
        <begin position="78"/>
        <end position="422"/>
    </location>
</feature>
<feature type="compositionally biased region" description="Basic residues" evidence="5">
    <location>
        <begin position="1"/>
        <end position="14"/>
    </location>
</feature>
<evidence type="ECO:0000256" key="3">
    <source>
        <dbReference type="ARBA" id="ARBA00022777"/>
    </source>
</evidence>
<accession>A0A2W5KHA0</accession>
<dbReference type="SUPFAM" id="SSF48452">
    <property type="entry name" value="TPR-like"/>
    <property type="match status" value="1"/>
</dbReference>
<dbReference type="Gene3D" id="1.25.40.10">
    <property type="entry name" value="Tetratricopeptide repeat domain"/>
    <property type="match status" value="2"/>
</dbReference>
<protein>
    <recommendedName>
        <fullName evidence="7">Protein kinase domain-containing protein</fullName>
    </recommendedName>
</protein>
<evidence type="ECO:0000256" key="1">
    <source>
        <dbReference type="ARBA" id="ARBA00022679"/>
    </source>
</evidence>
<dbReference type="Gene3D" id="3.30.200.20">
    <property type="entry name" value="Phosphorylase Kinase, domain 1"/>
    <property type="match status" value="1"/>
</dbReference>
<dbReference type="Pfam" id="PF13181">
    <property type="entry name" value="TPR_8"/>
    <property type="match status" value="1"/>
</dbReference>
<keyword evidence="1" id="KW-0808">Transferase</keyword>
<dbReference type="SUPFAM" id="SSF56112">
    <property type="entry name" value="Protein kinase-like (PK-like)"/>
    <property type="match status" value="1"/>
</dbReference>
<dbReference type="InterPro" id="IPR019734">
    <property type="entry name" value="TPR_rpt"/>
</dbReference>
<dbReference type="Pfam" id="PF00069">
    <property type="entry name" value="Pkinase"/>
    <property type="match status" value="1"/>
</dbReference>
<name>A0A2W5KHA0_9GAMM</name>
<dbReference type="PROSITE" id="PS00108">
    <property type="entry name" value="PROTEIN_KINASE_ST"/>
    <property type="match status" value="1"/>
</dbReference>
<evidence type="ECO:0000313" key="9">
    <source>
        <dbReference type="Proteomes" id="UP000249046"/>
    </source>
</evidence>
<dbReference type="InterPro" id="IPR000719">
    <property type="entry name" value="Prot_kinase_dom"/>
</dbReference>
<keyword evidence="6" id="KW-1133">Transmembrane helix</keyword>
<gene>
    <name evidence="8" type="ORF">DI564_10040</name>
</gene>
<keyword evidence="3" id="KW-0418">Kinase</keyword>
<dbReference type="EMBL" id="QFPO01000007">
    <property type="protein sequence ID" value="PZQ14828.1"/>
    <property type="molecule type" value="Genomic_DNA"/>
</dbReference>
<evidence type="ECO:0000259" key="7">
    <source>
        <dbReference type="PROSITE" id="PS50011"/>
    </source>
</evidence>
<feature type="region of interest" description="Disordered" evidence="5">
    <location>
        <begin position="232"/>
        <end position="253"/>
    </location>
</feature>
<keyword evidence="2" id="KW-0547">Nucleotide-binding</keyword>
<evidence type="ECO:0000256" key="4">
    <source>
        <dbReference type="ARBA" id="ARBA00022840"/>
    </source>
</evidence>
<keyword evidence="6" id="KW-0472">Membrane</keyword>
<dbReference type="CDD" id="cd14014">
    <property type="entry name" value="STKc_PknB_like"/>
    <property type="match status" value="1"/>
</dbReference>
<organism evidence="8 9">
    <name type="scientific">Rhodanobacter denitrificans</name>
    <dbReference type="NCBI Taxonomy" id="666685"/>
    <lineage>
        <taxon>Bacteria</taxon>
        <taxon>Pseudomonadati</taxon>
        <taxon>Pseudomonadota</taxon>
        <taxon>Gammaproteobacteria</taxon>
        <taxon>Lysobacterales</taxon>
        <taxon>Rhodanobacteraceae</taxon>
        <taxon>Rhodanobacter</taxon>
    </lineage>
</organism>
<dbReference type="PROSITE" id="PS50011">
    <property type="entry name" value="PROTEIN_KINASE_DOM"/>
    <property type="match status" value="1"/>
</dbReference>
<evidence type="ECO:0000256" key="2">
    <source>
        <dbReference type="ARBA" id="ARBA00022741"/>
    </source>
</evidence>
<dbReference type="SMART" id="SM00028">
    <property type="entry name" value="TPR"/>
    <property type="match status" value="2"/>
</dbReference>
<dbReference type="GO" id="GO:0004674">
    <property type="term" value="F:protein serine/threonine kinase activity"/>
    <property type="evidence" value="ECO:0007669"/>
    <property type="project" value="TreeGrafter"/>
</dbReference>
<dbReference type="Proteomes" id="UP000249046">
    <property type="component" value="Unassembled WGS sequence"/>
</dbReference>
<dbReference type="Gene3D" id="1.10.510.10">
    <property type="entry name" value="Transferase(Phosphotransferase) domain 1"/>
    <property type="match status" value="1"/>
</dbReference>
<keyword evidence="4" id="KW-0067">ATP-binding</keyword>
<comment type="caution">
    <text evidence="8">The sequence shown here is derived from an EMBL/GenBank/DDBJ whole genome shotgun (WGS) entry which is preliminary data.</text>
</comment>
<proteinExistence type="predicted"/>
<feature type="compositionally biased region" description="Low complexity" evidence="5">
    <location>
        <begin position="22"/>
        <end position="40"/>
    </location>
</feature>
<dbReference type="InterPro" id="IPR008271">
    <property type="entry name" value="Ser/Thr_kinase_AS"/>
</dbReference>